<evidence type="ECO:0000256" key="6">
    <source>
        <dbReference type="SAM" id="Phobius"/>
    </source>
</evidence>
<keyword evidence="3" id="KW-0560">Oxidoreductase</keyword>
<dbReference type="InterPro" id="IPR002355">
    <property type="entry name" value="Cu_oxidase_Cu_BS"/>
</dbReference>
<sequence>MKNIIAMVSILLFFCAIFLIFPCKAQSEFCFASICEFTFIISESRSMTFTTEDGRTSYDVELEGNGTLKLAPNLWHSQVPNITLTPEMVHTADGSAQRNIILVNGQFPGPTLEVMEGAEVAVKVVNELVKEGLTIHWHGIHLRNNVWMDGVPYITQCPILPRQSFTYRFIANPPGTHWYHSQNGLQRMDGLFGALIVRRSKEKGMMLPHFSMVINDWYPLSSTEIDLLNPHRKPRPGNSGSLFNSPDKKGSSLDGVELASMDYWSGLINGRGRKGNNTAPLTVYNVTQAKRYRLHIVMASGEFAYRVSIDEHELTVIESDGNPVKPTKFESVIVYPGETYVVEFQADQNPGRYWIRASTLRMGHGYENPQPDGIVWEVKAILHYQGTSDKKEDPKSGRKNCTSDTPCKVLNCPWPAYRQDLFPNMQCVAFSELRLDSSRYESDISQDNEEVDVELFLNVGFPIGSSINSRRMIMPRAPLFQESSTWQLVPCTRDCEKMGCRCSNVLSLPANKTVQLVLMSDIFGGFQEGTVFGSESKAHHPMHLHGYSFRVLKTAYPIVDNITGKILGGNKDIACNWREDKTCSHPYWTSGSATGLNFDKPPVKNTLLVPAMGYTVVRFRTDNPGYWLFHCHAMLHFVEGMTLVFNVSYQDHPPVPRGFPTCQTFDIGHEEFRKYLVESQKSGKKGLEDDCGRKVSADEKQKSSEKVTLTEILLAIAASCSSVGVLLQIILLVLLFKVYNRFRDYSGSNHAEKEENVAMIKISAPHD</sequence>
<dbReference type="Pfam" id="PF07732">
    <property type="entry name" value="Cu-oxidase_3"/>
    <property type="match status" value="1"/>
</dbReference>
<keyword evidence="6" id="KW-0472">Membrane</keyword>
<evidence type="ECO:0000259" key="9">
    <source>
        <dbReference type="Pfam" id="PF07731"/>
    </source>
</evidence>
<evidence type="ECO:0000256" key="2">
    <source>
        <dbReference type="ARBA" id="ARBA00022723"/>
    </source>
</evidence>
<dbReference type="GO" id="GO:0006826">
    <property type="term" value="P:iron ion transport"/>
    <property type="evidence" value="ECO:0007669"/>
    <property type="project" value="TreeGrafter"/>
</dbReference>
<dbReference type="CDD" id="cd13884">
    <property type="entry name" value="CuRO_2_tcLCC_insect_like"/>
    <property type="match status" value="1"/>
</dbReference>
<dbReference type="PROSITE" id="PS00080">
    <property type="entry name" value="MULTICOPPER_OXIDASE2"/>
    <property type="match status" value="1"/>
</dbReference>
<dbReference type="InterPro" id="IPR045087">
    <property type="entry name" value="Cu-oxidase_fam"/>
</dbReference>
<keyword evidence="7" id="KW-0732">Signal</keyword>
<feature type="domain" description="Plastocyanin-like" evidence="8">
    <location>
        <begin position="265"/>
        <end position="385"/>
    </location>
</feature>
<proteinExistence type="inferred from homology"/>
<dbReference type="PANTHER" id="PTHR11709">
    <property type="entry name" value="MULTI-COPPER OXIDASE"/>
    <property type="match status" value="1"/>
</dbReference>
<comment type="similarity">
    <text evidence="1">Belongs to the multicopper oxidase family.</text>
</comment>
<keyword evidence="6" id="KW-0812">Transmembrane</keyword>
<feature type="transmembrane region" description="Helical" evidence="6">
    <location>
        <begin position="712"/>
        <end position="736"/>
    </location>
</feature>
<dbReference type="SUPFAM" id="SSF49503">
    <property type="entry name" value="Cupredoxins"/>
    <property type="match status" value="3"/>
</dbReference>
<protein>
    <recommendedName>
        <fullName evidence="13">L-ascorbate oxidase</fullName>
    </recommendedName>
</protein>
<dbReference type="AlphaFoldDB" id="A0A9W9YSZ0"/>
<feature type="domain" description="Plastocyanin-like" evidence="10">
    <location>
        <begin position="91"/>
        <end position="201"/>
    </location>
</feature>
<dbReference type="FunFam" id="2.60.40.420:FF:000045">
    <property type="entry name" value="Laccase 2"/>
    <property type="match status" value="1"/>
</dbReference>
<feature type="signal peptide" evidence="7">
    <location>
        <begin position="1"/>
        <end position="25"/>
    </location>
</feature>
<dbReference type="PANTHER" id="PTHR11709:SF394">
    <property type="entry name" value="FI03373P-RELATED"/>
    <property type="match status" value="1"/>
</dbReference>
<dbReference type="EMBL" id="MU827302">
    <property type="protein sequence ID" value="KAJ7365707.1"/>
    <property type="molecule type" value="Genomic_DNA"/>
</dbReference>
<dbReference type="GO" id="GO:0005507">
    <property type="term" value="F:copper ion binding"/>
    <property type="evidence" value="ECO:0007669"/>
    <property type="project" value="InterPro"/>
</dbReference>
<evidence type="ECO:0000259" key="8">
    <source>
        <dbReference type="Pfam" id="PF00394"/>
    </source>
</evidence>
<dbReference type="GO" id="GO:0005886">
    <property type="term" value="C:plasma membrane"/>
    <property type="evidence" value="ECO:0007669"/>
    <property type="project" value="TreeGrafter"/>
</dbReference>
<dbReference type="OrthoDB" id="2121828at2759"/>
<dbReference type="Pfam" id="PF07731">
    <property type="entry name" value="Cu-oxidase_2"/>
    <property type="match status" value="1"/>
</dbReference>
<keyword evidence="6" id="KW-1133">Transmembrane helix</keyword>
<dbReference type="InterPro" id="IPR008972">
    <property type="entry name" value="Cupredoxin"/>
</dbReference>
<feature type="domain" description="Plastocyanin-like" evidence="9">
    <location>
        <begin position="497"/>
        <end position="648"/>
    </location>
</feature>
<reference evidence="11" key="1">
    <citation type="submission" date="2023-01" db="EMBL/GenBank/DDBJ databases">
        <title>Genome assembly of the deep-sea coral Lophelia pertusa.</title>
        <authorList>
            <person name="Herrera S."/>
            <person name="Cordes E."/>
        </authorList>
    </citation>
    <scope>NUCLEOTIDE SEQUENCE</scope>
    <source>
        <strain evidence="11">USNM1676648</strain>
        <tissue evidence="11">Polyp</tissue>
    </source>
</reference>
<dbReference type="InterPro" id="IPR001117">
    <property type="entry name" value="Cu-oxidase_2nd"/>
</dbReference>
<dbReference type="Pfam" id="PF00394">
    <property type="entry name" value="Cu-oxidase"/>
    <property type="match status" value="1"/>
</dbReference>
<dbReference type="PROSITE" id="PS00079">
    <property type="entry name" value="MULTICOPPER_OXIDASE1"/>
    <property type="match status" value="1"/>
</dbReference>
<evidence type="ECO:0000313" key="12">
    <source>
        <dbReference type="Proteomes" id="UP001163046"/>
    </source>
</evidence>
<dbReference type="Gene3D" id="2.60.40.420">
    <property type="entry name" value="Cupredoxins - blue copper proteins"/>
    <property type="match status" value="3"/>
</dbReference>
<feature type="chain" id="PRO_5040814914" description="L-ascorbate oxidase" evidence="7">
    <location>
        <begin position="26"/>
        <end position="767"/>
    </location>
</feature>
<comment type="caution">
    <text evidence="11">The sequence shown here is derived from an EMBL/GenBank/DDBJ whole genome shotgun (WGS) entry which is preliminary data.</text>
</comment>
<dbReference type="InterPro" id="IPR011707">
    <property type="entry name" value="Cu-oxidase-like_N"/>
</dbReference>
<name>A0A9W9YSZ0_9CNID</name>
<dbReference type="InterPro" id="IPR033138">
    <property type="entry name" value="Cu_oxidase_CS"/>
</dbReference>
<accession>A0A9W9YSZ0</accession>
<evidence type="ECO:0000256" key="3">
    <source>
        <dbReference type="ARBA" id="ARBA00023002"/>
    </source>
</evidence>
<evidence type="ECO:0000256" key="5">
    <source>
        <dbReference type="SAM" id="MobiDB-lite"/>
    </source>
</evidence>
<evidence type="ECO:0000256" key="7">
    <source>
        <dbReference type="SAM" id="SignalP"/>
    </source>
</evidence>
<keyword evidence="2" id="KW-0479">Metal-binding</keyword>
<evidence type="ECO:0000313" key="11">
    <source>
        <dbReference type="EMBL" id="KAJ7365707.1"/>
    </source>
</evidence>
<dbReference type="GO" id="GO:0016491">
    <property type="term" value="F:oxidoreductase activity"/>
    <property type="evidence" value="ECO:0007669"/>
    <property type="project" value="UniProtKB-KW"/>
</dbReference>
<dbReference type="InterPro" id="IPR011706">
    <property type="entry name" value="Cu-oxidase_C"/>
</dbReference>
<dbReference type="Proteomes" id="UP001163046">
    <property type="component" value="Unassembled WGS sequence"/>
</dbReference>
<dbReference type="CDD" id="cd13858">
    <property type="entry name" value="CuRO_1_tcLCC2_insect_like"/>
    <property type="match status" value="1"/>
</dbReference>
<feature type="region of interest" description="Disordered" evidence="5">
    <location>
        <begin position="229"/>
        <end position="250"/>
    </location>
</feature>
<evidence type="ECO:0000256" key="4">
    <source>
        <dbReference type="ARBA" id="ARBA00023008"/>
    </source>
</evidence>
<dbReference type="CDD" id="cd13905">
    <property type="entry name" value="CuRO_3_tcLLC2_insect_like"/>
    <property type="match status" value="1"/>
</dbReference>
<evidence type="ECO:0000259" key="10">
    <source>
        <dbReference type="Pfam" id="PF07732"/>
    </source>
</evidence>
<evidence type="ECO:0008006" key="13">
    <source>
        <dbReference type="Google" id="ProtNLM"/>
    </source>
</evidence>
<organism evidence="11 12">
    <name type="scientific">Desmophyllum pertusum</name>
    <dbReference type="NCBI Taxonomy" id="174260"/>
    <lineage>
        <taxon>Eukaryota</taxon>
        <taxon>Metazoa</taxon>
        <taxon>Cnidaria</taxon>
        <taxon>Anthozoa</taxon>
        <taxon>Hexacorallia</taxon>
        <taxon>Scleractinia</taxon>
        <taxon>Caryophylliina</taxon>
        <taxon>Caryophylliidae</taxon>
        <taxon>Desmophyllum</taxon>
    </lineage>
</organism>
<evidence type="ECO:0000256" key="1">
    <source>
        <dbReference type="ARBA" id="ARBA00010609"/>
    </source>
</evidence>
<gene>
    <name evidence="11" type="ORF">OS493_002422</name>
</gene>
<keyword evidence="12" id="KW-1185">Reference proteome</keyword>
<keyword evidence="4" id="KW-0186">Copper</keyword>